<dbReference type="RefSeq" id="WP_201824945.1">
    <property type="nucleotide sequence ID" value="NZ_JAERRA010000001.1"/>
</dbReference>
<gene>
    <name evidence="3" type="ORF">JI742_06715</name>
</gene>
<keyword evidence="1" id="KW-0175">Coiled coil</keyword>
<proteinExistence type="predicted"/>
<name>A0A9X0XD24_9BURK</name>
<protein>
    <submittedName>
        <fullName evidence="3">Uncharacterized protein</fullName>
    </submittedName>
</protein>
<organism evidence="3 4">
    <name type="scientific">Aquariibacter lacus</name>
    <dbReference type="NCBI Taxonomy" id="2801332"/>
    <lineage>
        <taxon>Bacteria</taxon>
        <taxon>Pseudomonadati</taxon>
        <taxon>Pseudomonadota</taxon>
        <taxon>Betaproteobacteria</taxon>
        <taxon>Burkholderiales</taxon>
        <taxon>Sphaerotilaceae</taxon>
        <taxon>Aquariibacter</taxon>
    </lineage>
</organism>
<evidence type="ECO:0000256" key="1">
    <source>
        <dbReference type="SAM" id="Coils"/>
    </source>
</evidence>
<accession>A0A9X0XD24</accession>
<evidence type="ECO:0000313" key="3">
    <source>
        <dbReference type="EMBL" id="MBL0719579.1"/>
    </source>
</evidence>
<feature type="transmembrane region" description="Helical" evidence="2">
    <location>
        <begin position="21"/>
        <end position="41"/>
    </location>
</feature>
<evidence type="ECO:0000313" key="4">
    <source>
        <dbReference type="Proteomes" id="UP000643207"/>
    </source>
</evidence>
<evidence type="ECO:0000256" key="2">
    <source>
        <dbReference type="SAM" id="Phobius"/>
    </source>
</evidence>
<keyword evidence="2" id="KW-0812">Transmembrane</keyword>
<feature type="coiled-coil region" evidence="1">
    <location>
        <begin position="62"/>
        <end position="96"/>
    </location>
</feature>
<dbReference type="AlphaFoldDB" id="A0A9X0XD24"/>
<sequence length="227" mass="24104">MFGRNRPVVFDPYARRRRRMPAWLVSLFIGAALGSGGLWWAQTKWLPPRLSVAEGRDLLARHQAAQAQLATQATALEELRQARDGAVAELARLKASAGSEGRALEEARATLDALMEALPPDPRDGTVAVRAARFAARGGQLGYTLALSQAGTAPRALTLKLVVEGESASGTARSVELSPPPPPPLGRKALLQGSVALPSGLQARQVTVRVLAREGGESLGMRVLPVR</sequence>
<dbReference type="Proteomes" id="UP000643207">
    <property type="component" value="Unassembled WGS sequence"/>
</dbReference>
<keyword evidence="2" id="KW-1133">Transmembrane helix</keyword>
<dbReference type="EMBL" id="JAERRA010000001">
    <property type="protein sequence ID" value="MBL0719579.1"/>
    <property type="molecule type" value="Genomic_DNA"/>
</dbReference>
<keyword evidence="4" id="KW-1185">Reference proteome</keyword>
<keyword evidence="2" id="KW-0472">Membrane</keyword>
<comment type="caution">
    <text evidence="3">The sequence shown here is derived from an EMBL/GenBank/DDBJ whole genome shotgun (WGS) entry which is preliminary data.</text>
</comment>
<reference evidence="3 4" key="1">
    <citation type="submission" date="2021-01" db="EMBL/GenBank/DDBJ databases">
        <title>Piscinibacter sp. Jin2 Genome sequencing and assembly.</title>
        <authorList>
            <person name="Kim I."/>
        </authorList>
    </citation>
    <scope>NUCLEOTIDE SEQUENCE [LARGE SCALE GENOMIC DNA]</scope>
    <source>
        <strain evidence="3 4">Jin2</strain>
    </source>
</reference>